<feature type="domain" description="Glycosyl hydrolase 94 supersandwich" evidence="4">
    <location>
        <begin position="1632"/>
        <end position="1903"/>
    </location>
</feature>
<dbReference type="GO" id="GO:0030246">
    <property type="term" value="F:carbohydrate binding"/>
    <property type="evidence" value="ECO:0007669"/>
    <property type="project" value="InterPro"/>
</dbReference>
<dbReference type="GO" id="GO:0016757">
    <property type="term" value="F:glycosyltransferase activity"/>
    <property type="evidence" value="ECO:0007669"/>
    <property type="project" value="UniProtKB-KW"/>
</dbReference>
<dbReference type="Gene3D" id="1.50.10.140">
    <property type="match status" value="2"/>
</dbReference>
<evidence type="ECO:0000259" key="6">
    <source>
        <dbReference type="Pfam" id="PF17167"/>
    </source>
</evidence>
<dbReference type="InterPro" id="IPR011013">
    <property type="entry name" value="Gal_mutarotase_sf_dom"/>
</dbReference>
<sequence length="2920" mass="322166">MSQAPPTVKGLAGAARLRRAAAAGQWLLHRTAAPRRWLGGSRTASTQEQTPLRAELFSADQMEQHGKALAATHRLHRAALCDRLLRRLDDNEQQLIAACRLLTTAVKARQRVAPAGEWLLDNFYLIEEQVQIARRHLPRGYSRELPRLAQGPSAGLPRVYDLALAAISHGDGRVDAGTLARFVAAYQTVTPLTLGELWAIPIMLRLALIENLRRVAARIGAARLHLNQAQDWANRMMEIAISDPKSLILVIADMARSDPPMASAFVAELARRLQGHGQALALPLTWIEQRLAESSLTIEQLVQSENQQQAADHVSISNSIGSLRFLGATDWRSFVESLSLVEQVLRQDPGGCYGAMDFATRDRYRHVIDHLGRHSAAREIEIARAALLLAQRGAAADAAKEGESHLAHVGFYLIDQGLPQLEQAAGLRPSAATRLRRACARQALTLYLGAILSLSLLFTAGLLLPVQAQAIAWARLLPLTLLALLAASQLATTLSNWLASLMSTPQLLPRMDYARGLPPPQRSLVVIPTLLDSAQGIETLLESLEVHFLGNRDRQLHFALLSDDCDAPQARMPEDEALLRQAREGIRRLNREYPGPDGTPFHLLHRPRQWNPAQGVWMGRERKRGKLADLNALLRDQTRTQFALLEGDTAALIGVRYVITLDTDTQLPRDAARQFIAAMAHPLNRPRYDERRQRVVAGYGILQPRMAASLVGGRRSRYAQLCGSEPGIDPYTRSVSDLYQDLFGEGSFIGKGIYEVEAFERALGQRFPDNRILSHDLLEGCHARSGLLSDVHLYEEYPARYLSDVQRQRRWMRGDWQIAHWLLPRVPGADGRSRRNPLSALSRWKIFDNLRRSLALIALCLLPPLGWALLPRPWFWTLATAGLLLMPPLLLGLLDALRKPAQLRLGEHLHAVLQAAARGLSLALFRIACLPYEALCAADALLRSSWRLLITQRHLLEWRSSAEQERGHRNARERGLAASYRSMWIAPLAALTALLVSRDGEALLAATPIAALWLLAPALAWWLSRPLRQEQLRLRAEPTRFLRAVARKTWRFFEHFVNAADHHLPPDNFQEHPGPLLAHRTSPTNIGLSLLANLSACDFGFISTGTLLRRTADTFATLAQLERHQGHFFNWYDTQSLQPLPPRYISSVDSGNLAGHLLTLRAGLLALPEQKIVGARLFEGLADTLALLVEAAPVRARGALAPLQAQLQRDCAAPPATLAAVLHSLQTLAERAQALQDGGQLPASGEAADWALAFAQQGQAALEELLFLAPWLTLGAHGAGFAPLASGGVPSLRELAQDAQQQLPALSADSPQTPAQREALLTASTRAAERIARCEQLAAQASGFASMAYGFLYDQERQLLAIGYNLDEFRRDTSFYDLLASEARLCNFVAIAQGQLPQESWFALGRLRSGAGGEPILLSWSGSMFEYLMPLLVMPAYEGSLLEQTCRAAVARQIAYGRQRALPWGVSECGYSTVDAGLHYQYHAFGVPGLGLKRGLADDSVVAPYASALALMVAPDAACANLQRLAGDGLLGRYGFYEAIDYTPARLVRGESSVVVRSFMAHHQGMSLLALAHLLLDRPMQRRFESDPQCQATLLLLQERIPRHTARRGRHAEAAQGSVFYDSAAPVHTPIGARTPSPEVQLLSNGRYHVMLSNAGGGYSRWKDLALTRWREDSTCDHWGSFIYLRDLGSGQVWSAAHQPTLRQAQRYEAMFSEGRAEYRRRDQDIETYTEIVVSPEDDIELRRLRLSNRSATRKTIEITSYAEVVLAPPAADLMQASFGNLFVQSELRPAQHAILCTRRPRSIGEATPWMFHLLAAHGAETGELSYETDRMRFIGRGNSRAAPQALREDGALSGTAGSVLDPIVAIRCRVVLEAGQSASLDLVFGAADNREACLALVEKYQDRHLADRVLDLAWTHGGVTLRQLNVLAGDAQLYRRLAGSVLYANAALRAEAAVLTQNRRGQSGLWGYAISGDLPIVLLKIADSAQLELARQLIQCHAYWRLKGLAVDLVIWNEDHLGYRQQLQDQIMGLIATGTEAHAIDRPGGIFVRAAEQIPSEDRILLQAAARAIISDRHGSLLEQLSRRSLVDEQRVARLIPLRTPRVESSQPEALPSPPLMLGNALGGFSADGSEYHIRSAPGQRTPLPWCNVLANAQFGTVVSESGLGYTWSENAHEFRLTPWREDAVGGADGEALYLRDEESGQFWSPTPLPGGDSAPYLCRHGFGYSVFEHSSGGIHSELWVYVDLEEAVKFSVLTVRNDSGRTRRLSATGYVEWVLGDLRAKCAMQVITEIDAVSGALFARNAYNTAFSGRVAFLDVDDPSRSLSGDRGEFLGRNGSLRHPEAMRRTRLSGRLGAALDPCGAIQVPFELLAGQQRQIIFRLGAGRDLVQTRELAQRLRKPGAARAALQKVRHYWQRTLGSVQIETPDAALNVLGNGWLLYQTLACRLWARSGFYQSGGAFGFRDQLQDAMALLHAQSGLLRAHLLSCAQRQFPEGDVQHWWHPPAGQGVRTRCSDDYLWLPLATCRYVLGSDDTQVLDEALPFLHGRALGADEESYYDLPGRSGETASLYEHCVRAIRHGLRFGEHGLPLMGSGDWNDGMNLVGIHGKGESVWLGFFLYEVLSRFAPLAQRHGDAVFAEHCRSQAAQLRQNLEQHGWDGQWYRRAWFDDGTPLGSSVNSECRIDSIAQSWSVLSGAGEATHARQAMDAVDRHLVRRETAAPPGLIQLLDPPFDHSPLNPGYIKGYVPGVRENGGQYTHAAIWAAMAFARLGDSRRAWELLDMINPVNHAQSAQAVAIYKAEPYVVAADVYAVAPHVGRGGWSWYTGSAGWLYRLLLESLLGLNLEHGRLRFAPCLRPGWPQVSLRYRHGDTPYRIVLRQLPAVQAITVSLDGVPQADQTITLVDDGQVHEVEVQLPDAG</sequence>
<dbReference type="InterPro" id="IPR052047">
    <property type="entry name" value="GH94_Enzymes"/>
</dbReference>
<keyword evidence="3" id="KW-0472">Membrane</keyword>
<feature type="domain" description="Glycosyl hydrolase 94 supersandwich" evidence="4">
    <location>
        <begin position="2132"/>
        <end position="2400"/>
    </location>
</feature>
<evidence type="ECO:0000313" key="7">
    <source>
        <dbReference type="EMBL" id="SEQ06454.1"/>
    </source>
</evidence>
<dbReference type="Gene3D" id="2.70.98.40">
    <property type="entry name" value="Glycoside hydrolase, family 65, N-terminal domain"/>
    <property type="match status" value="2"/>
</dbReference>
<dbReference type="EMBL" id="FOFS01000003">
    <property type="protein sequence ID" value="SEQ06454.1"/>
    <property type="molecule type" value="Genomic_DNA"/>
</dbReference>
<dbReference type="CDD" id="cd11756">
    <property type="entry name" value="GH94N_ChvB_NdvB_1_like"/>
    <property type="match status" value="1"/>
</dbReference>
<dbReference type="PANTHER" id="PTHR37469">
    <property type="entry name" value="CELLOBIONIC ACID PHOSPHORYLASE-RELATED"/>
    <property type="match status" value="1"/>
</dbReference>
<feature type="domain" description="Glycosyl hydrolase 94 catalytic" evidence="6">
    <location>
        <begin position="2414"/>
        <end position="2842"/>
    </location>
</feature>
<keyword evidence="2" id="KW-0808">Transferase</keyword>
<dbReference type="SUPFAM" id="SSF74650">
    <property type="entry name" value="Galactose mutarotase-like"/>
    <property type="match status" value="2"/>
</dbReference>
<gene>
    <name evidence="7" type="ORF">SAMN04488038_103240</name>
</gene>
<dbReference type="GO" id="GO:0005975">
    <property type="term" value="P:carbohydrate metabolic process"/>
    <property type="evidence" value="ECO:0007669"/>
    <property type="project" value="InterPro"/>
</dbReference>
<dbReference type="Pfam" id="PF10091">
    <property type="entry name" value="Glycoamylase"/>
    <property type="match status" value="1"/>
</dbReference>
<protein>
    <submittedName>
        <fullName evidence="7">Cellobiose phosphorylase</fullName>
    </submittedName>
</protein>
<name>A0A1H9CZ38_9GAMM</name>
<evidence type="ECO:0000313" key="8">
    <source>
        <dbReference type="Proteomes" id="UP000199233"/>
    </source>
</evidence>
<organism evidence="7 8">
    <name type="scientific">Solimonas aquatica</name>
    <dbReference type="NCBI Taxonomy" id="489703"/>
    <lineage>
        <taxon>Bacteria</taxon>
        <taxon>Pseudomonadati</taxon>
        <taxon>Pseudomonadota</taxon>
        <taxon>Gammaproteobacteria</taxon>
        <taxon>Nevskiales</taxon>
        <taxon>Nevskiaceae</taxon>
        <taxon>Solimonas</taxon>
    </lineage>
</organism>
<dbReference type="InterPro" id="IPR010383">
    <property type="entry name" value="Glyco_hydrolase_94_b-supersand"/>
</dbReference>
<keyword evidence="1" id="KW-0328">Glycosyltransferase</keyword>
<reference evidence="7 8" key="1">
    <citation type="submission" date="2016-10" db="EMBL/GenBank/DDBJ databases">
        <authorList>
            <person name="de Groot N.N."/>
        </authorList>
    </citation>
    <scope>NUCLEOTIDE SEQUENCE [LARGE SCALE GENOMIC DNA]</scope>
    <source>
        <strain evidence="7 8">DSM 25927</strain>
    </source>
</reference>
<keyword evidence="3" id="KW-0812">Transmembrane</keyword>
<dbReference type="InterPro" id="IPR037824">
    <property type="entry name" value="GH94N_2_NdvB"/>
</dbReference>
<dbReference type="Pfam" id="PF17167">
    <property type="entry name" value="Glyco_hydro_94"/>
    <property type="match status" value="1"/>
</dbReference>
<evidence type="ECO:0000256" key="2">
    <source>
        <dbReference type="ARBA" id="ARBA00022679"/>
    </source>
</evidence>
<dbReference type="Gene3D" id="2.60.420.10">
    <property type="entry name" value="Maltose phosphorylase, domain 3"/>
    <property type="match status" value="1"/>
</dbReference>
<dbReference type="Gene3D" id="1.50.10.10">
    <property type="match status" value="1"/>
</dbReference>
<accession>A0A1H9CZ38</accession>
<feature type="transmembrane region" description="Helical" evidence="3">
    <location>
        <begin position="853"/>
        <end position="870"/>
    </location>
</feature>
<feature type="transmembrane region" description="Helical" evidence="3">
    <location>
        <begin position="476"/>
        <end position="501"/>
    </location>
</feature>
<dbReference type="InterPro" id="IPR008928">
    <property type="entry name" value="6-hairpin_glycosidase_sf"/>
</dbReference>
<dbReference type="Proteomes" id="UP000199233">
    <property type="component" value="Unassembled WGS sequence"/>
</dbReference>
<feature type="transmembrane region" description="Helical" evidence="3">
    <location>
        <begin position="1002"/>
        <end position="1023"/>
    </location>
</feature>
<dbReference type="InterPro" id="IPR012341">
    <property type="entry name" value="6hp_glycosidase-like_sf"/>
</dbReference>
<evidence type="ECO:0000259" key="4">
    <source>
        <dbReference type="Pfam" id="PF06165"/>
    </source>
</evidence>
<dbReference type="Gene3D" id="3.90.1200.10">
    <property type="match status" value="1"/>
</dbReference>
<dbReference type="Pfam" id="PF06165">
    <property type="entry name" value="GH94_b-supersand"/>
    <property type="match status" value="2"/>
</dbReference>
<feature type="transmembrane region" description="Helical" evidence="3">
    <location>
        <begin position="876"/>
        <end position="894"/>
    </location>
</feature>
<evidence type="ECO:0000256" key="1">
    <source>
        <dbReference type="ARBA" id="ARBA00022676"/>
    </source>
</evidence>
<dbReference type="InterPro" id="IPR033432">
    <property type="entry name" value="GH94_catalytic"/>
</dbReference>
<dbReference type="STRING" id="489703.SAMN04488038_103240"/>
<dbReference type="PANTHER" id="PTHR37469:SF2">
    <property type="entry name" value="CELLOBIONIC ACID PHOSPHORYLASE"/>
    <property type="match status" value="1"/>
</dbReference>
<dbReference type="InterPro" id="IPR019282">
    <property type="entry name" value="Glycoamylase-like_cons_dom"/>
</dbReference>
<feature type="domain" description="Glycoamylase-like" evidence="5">
    <location>
        <begin position="1375"/>
        <end position="1573"/>
    </location>
</feature>
<feature type="transmembrane region" description="Helical" evidence="3">
    <location>
        <begin position="444"/>
        <end position="464"/>
    </location>
</feature>
<keyword evidence="8" id="KW-1185">Reference proteome</keyword>
<proteinExistence type="predicted"/>
<keyword evidence="3" id="KW-1133">Transmembrane helix</keyword>
<evidence type="ECO:0000256" key="3">
    <source>
        <dbReference type="SAM" id="Phobius"/>
    </source>
</evidence>
<dbReference type="SMART" id="SM01068">
    <property type="entry name" value="CBM_X"/>
    <property type="match status" value="2"/>
</dbReference>
<dbReference type="SUPFAM" id="SSF48208">
    <property type="entry name" value="Six-hairpin glycosidases"/>
    <property type="match status" value="1"/>
</dbReference>
<dbReference type="CDD" id="cd11753">
    <property type="entry name" value="GH94N_ChvB_NdvB_2_like"/>
    <property type="match status" value="1"/>
</dbReference>
<dbReference type="InterPro" id="IPR037820">
    <property type="entry name" value="GH94N_NdvB"/>
</dbReference>
<evidence type="ECO:0000259" key="5">
    <source>
        <dbReference type="Pfam" id="PF10091"/>
    </source>
</evidence>
<dbReference type="InterPro" id="IPR037018">
    <property type="entry name" value="GH65_N"/>
</dbReference>